<dbReference type="RefSeq" id="WP_006767713.1">
    <property type="nucleotide sequence ID" value="NC_004369.1"/>
</dbReference>
<feature type="transmembrane region" description="Helical" evidence="2">
    <location>
        <begin position="64"/>
        <end position="83"/>
    </location>
</feature>
<evidence type="ECO:0000313" key="4">
    <source>
        <dbReference type="EMBL" id="BAC18522.1"/>
    </source>
</evidence>
<sequence>MTTNAPDGATEDRNNVDGTTPQAGSGQTTRLSDEELQLYTAAYAGTTTDKPWRLVVTSKTMKQLAWIIVVVVMAVHIFMGAVVDVDFTGAAVSFIDTLAFPGVGVLLSVLAYIGFTRARVRANEDGVEVRNFIGTRFYPWAVIYGMSFPKGARVARLELPDFEFVPMWAFQARDGESVVRAVAEFRELENKYMPED</sequence>
<dbReference type="InterPro" id="IPR019692">
    <property type="entry name" value="CFP-6_PH"/>
</dbReference>
<dbReference type="EMBL" id="BA000035">
    <property type="protein sequence ID" value="BAC18522.1"/>
    <property type="molecule type" value="Genomic_DNA"/>
</dbReference>
<evidence type="ECO:0000256" key="1">
    <source>
        <dbReference type="SAM" id="MobiDB-lite"/>
    </source>
</evidence>
<feature type="transmembrane region" description="Helical" evidence="2">
    <location>
        <begin position="89"/>
        <end position="113"/>
    </location>
</feature>
<dbReference type="OrthoDB" id="5191452at2"/>
<dbReference type="Proteomes" id="UP000001409">
    <property type="component" value="Chromosome"/>
</dbReference>
<keyword evidence="2" id="KW-0812">Transmembrane</keyword>
<protein>
    <recommendedName>
        <fullName evidence="3">Low molecular weight protein antigen 6 PH domain-containing protein</fullName>
    </recommendedName>
</protein>
<reference evidence="4 5" key="1">
    <citation type="journal article" date="2003" name="Genome Res.">
        <title>Comparative complete genome sequence analysis of the amino acid replacements responsible for the thermostability of Corynebacterium efficiens.</title>
        <authorList>
            <person name="Nishio Y."/>
            <person name="Nakamura Y."/>
            <person name="Kawarabayasi Y."/>
            <person name="Usuda Y."/>
            <person name="Kimura E."/>
            <person name="Sugimoto S."/>
            <person name="Matsui K."/>
            <person name="Yamagishi A."/>
            <person name="Kikuchi H."/>
            <person name="Ikeo K."/>
            <person name="Gojobori T."/>
        </authorList>
    </citation>
    <scope>NUCLEOTIDE SEQUENCE [LARGE SCALE GENOMIC DNA]</scope>
    <source>
        <strain evidence="5">DSM 44549 / YS-314 / AJ 12310 / JCM 11189 / NBRC 100395</strain>
    </source>
</reference>
<accession>Q8FT59</accession>
<feature type="domain" description="Low molecular weight protein antigen 6 PH" evidence="3">
    <location>
        <begin position="117"/>
        <end position="187"/>
    </location>
</feature>
<dbReference type="eggNOG" id="ENOG5031XTQ">
    <property type="taxonomic scope" value="Bacteria"/>
</dbReference>
<name>Q8FT59_COREF</name>
<evidence type="ECO:0000256" key="2">
    <source>
        <dbReference type="SAM" id="Phobius"/>
    </source>
</evidence>
<proteinExistence type="predicted"/>
<dbReference type="HOGENOM" id="CLU_110740_0_0_11"/>
<feature type="compositionally biased region" description="Polar residues" evidence="1">
    <location>
        <begin position="16"/>
        <end position="30"/>
    </location>
</feature>
<organism evidence="4 5">
    <name type="scientific">Corynebacterium efficiens (strain DSM 44549 / YS-314 / AJ 12310 / JCM 11189 / NBRC 100395)</name>
    <dbReference type="NCBI Taxonomy" id="196164"/>
    <lineage>
        <taxon>Bacteria</taxon>
        <taxon>Bacillati</taxon>
        <taxon>Actinomycetota</taxon>
        <taxon>Actinomycetes</taxon>
        <taxon>Mycobacteriales</taxon>
        <taxon>Corynebacteriaceae</taxon>
        <taxon>Corynebacterium</taxon>
    </lineage>
</organism>
<keyword evidence="5" id="KW-1185">Reference proteome</keyword>
<keyword evidence="2" id="KW-1133">Transmembrane helix</keyword>
<dbReference type="STRING" id="196164.gene:10742133"/>
<evidence type="ECO:0000313" key="5">
    <source>
        <dbReference type="Proteomes" id="UP000001409"/>
    </source>
</evidence>
<evidence type="ECO:0000259" key="3">
    <source>
        <dbReference type="Pfam" id="PF10756"/>
    </source>
</evidence>
<dbReference type="KEGG" id="cef:CE1712"/>
<dbReference type="Pfam" id="PF10756">
    <property type="entry name" value="bPH_6"/>
    <property type="match status" value="1"/>
</dbReference>
<keyword evidence="2" id="KW-0472">Membrane</keyword>
<dbReference type="AlphaFoldDB" id="Q8FT59"/>
<accession>C8NP22</accession>
<feature type="region of interest" description="Disordered" evidence="1">
    <location>
        <begin position="1"/>
        <end position="30"/>
    </location>
</feature>